<keyword evidence="8" id="KW-0808">Transferase</keyword>
<evidence type="ECO:0000256" key="6">
    <source>
        <dbReference type="SAM" id="SignalP"/>
    </source>
</evidence>
<dbReference type="FunFam" id="3.80.10.10:FF:000400">
    <property type="entry name" value="Nuclear pore complex protein NUP107"/>
    <property type="match status" value="1"/>
</dbReference>
<dbReference type="GO" id="GO:0016020">
    <property type="term" value="C:membrane"/>
    <property type="evidence" value="ECO:0007669"/>
    <property type="project" value="UniProtKB-SubCell"/>
</dbReference>
<sequence length="251" mass="27595">MAPNNLCLPIPLTLVVIFLCAVTASGASETEILLKVKASLVNADVSLSNWNASGSPCKGNISLWTGVICTDQDTVWGLQLESMGLSGIVDIDTLADLPNLRTLSIMNNRFEGPIPDIKKLSALKTLYLSNNSFSGHIPGDAFTDMVWLKKLYLAHNQFTGEIPWSLTKLPKLMELMLNDNQFQGRIPDFPQKELQLVNVSNNQLQGPIPVGILSKMNSSMFSGEPTYISSRLSYSLQCMHGDHFVKNTRPL</sequence>
<dbReference type="PANTHER" id="PTHR48007">
    <property type="entry name" value="LEUCINE-RICH REPEAT RECEPTOR-LIKE PROTEIN KINASE PXC1"/>
    <property type="match status" value="1"/>
</dbReference>
<dbReference type="InterPro" id="IPR032675">
    <property type="entry name" value="LRR_dom_sf"/>
</dbReference>
<comment type="caution">
    <text evidence="8">The sequence shown here is derived from an EMBL/GenBank/DDBJ whole genome shotgun (WGS) entry which is preliminary data.</text>
</comment>
<dbReference type="OrthoDB" id="418615at2759"/>
<dbReference type="Proteomes" id="UP000554482">
    <property type="component" value="Unassembled WGS sequence"/>
</dbReference>
<organism evidence="8 9">
    <name type="scientific">Thalictrum thalictroides</name>
    <name type="common">Rue-anemone</name>
    <name type="synonym">Anemone thalictroides</name>
    <dbReference type="NCBI Taxonomy" id="46969"/>
    <lineage>
        <taxon>Eukaryota</taxon>
        <taxon>Viridiplantae</taxon>
        <taxon>Streptophyta</taxon>
        <taxon>Embryophyta</taxon>
        <taxon>Tracheophyta</taxon>
        <taxon>Spermatophyta</taxon>
        <taxon>Magnoliopsida</taxon>
        <taxon>Ranunculales</taxon>
        <taxon>Ranunculaceae</taxon>
        <taxon>Thalictroideae</taxon>
        <taxon>Thalictrum</taxon>
    </lineage>
</organism>
<evidence type="ECO:0000256" key="1">
    <source>
        <dbReference type="ARBA" id="ARBA00004370"/>
    </source>
</evidence>
<keyword evidence="8" id="KW-0675">Receptor</keyword>
<keyword evidence="4" id="KW-0677">Repeat</keyword>
<dbReference type="Pfam" id="PF13855">
    <property type="entry name" value="LRR_8"/>
    <property type="match status" value="1"/>
</dbReference>
<evidence type="ECO:0000256" key="5">
    <source>
        <dbReference type="ARBA" id="ARBA00023136"/>
    </source>
</evidence>
<evidence type="ECO:0000256" key="3">
    <source>
        <dbReference type="ARBA" id="ARBA00022729"/>
    </source>
</evidence>
<dbReference type="Pfam" id="PF08263">
    <property type="entry name" value="LRRNT_2"/>
    <property type="match status" value="1"/>
</dbReference>
<dbReference type="Gene3D" id="3.80.10.10">
    <property type="entry name" value="Ribonuclease Inhibitor"/>
    <property type="match status" value="1"/>
</dbReference>
<name>A0A7J6UU98_THATH</name>
<evidence type="ECO:0000256" key="2">
    <source>
        <dbReference type="ARBA" id="ARBA00022614"/>
    </source>
</evidence>
<comment type="subcellular location">
    <subcellularLocation>
        <location evidence="1">Membrane</location>
    </subcellularLocation>
</comment>
<feature type="chain" id="PRO_5029464055" evidence="6">
    <location>
        <begin position="28"/>
        <end position="251"/>
    </location>
</feature>
<gene>
    <name evidence="8" type="ORF">FRX31_034275</name>
</gene>
<dbReference type="PANTHER" id="PTHR48007:SF64">
    <property type="entry name" value="POLLEN RECEPTOR-LIKE KINASE 1"/>
    <property type="match status" value="1"/>
</dbReference>
<dbReference type="InterPro" id="IPR046959">
    <property type="entry name" value="PRK1-6/SRF4-like"/>
</dbReference>
<keyword evidence="3 6" id="KW-0732">Signal</keyword>
<dbReference type="InterPro" id="IPR001611">
    <property type="entry name" value="Leu-rich_rpt"/>
</dbReference>
<evidence type="ECO:0000313" key="9">
    <source>
        <dbReference type="Proteomes" id="UP000554482"/>
    </source>
</evidence>
<accession>A0A7J6UU98</accession>
<dbReference type="GO" id="GO:0016301">
    <property type="term" value="F:kinase activity"/>
    <property type="evidence" value="ECO:0007669"/>
    <property type="project" value="UniProtKB-KW"/>
</dbReference>
<feature type="signal peptide" evidence="6">
    <location>
        <begin position="1"/>
        <end position="27"/>
    </location>
</feature>
<evidence type="ECO:0000313" key="8">
    <source>
        <dbReference type="EMBL" id="KAF5176139.1"/>
    </source>
</evidence>
<keyword evidence="9" id="KW-1185">Reference proteome</keyword>
<reference evidence="8 9" key="1">
    <citation type="submission" date="2020-06" db="EMBL/GenBank/DDBJ databases">
        <title>Transcriptomic and genomic resources for Thalictrum thalictroides and T. hernandezii: Facilitating candidate gene discovery in an emerging model plant lineage.</title>
        <authorList>
            <person name="Arias T."/>
            <person name="Riano-Pachon D.M."/>
            <person name="Di Stilio V.S."/>
        </authorList>
    </citation>
    <scope>NUCLEOTIDE SEQUENCE [LARGE SCALE GENOMIC DNA]</scope>
    <source>
        <strain evidence="9">cv. WT478/WT964</strain>
        <tissue evidence="8">Leaves</tissue>
    </source>
</reference>
<dbReference type="InterPro" id="IPR013210">
    <property type="entry name" value="LRR_N_plant-typ"/>
</dbReference>
<proteinExistence type="predicted"/>
<protein>
    <submittedName>
        <fullName evidence="8">Leucine-rich repeat receptor-like protein kinase pxc1</fullName>
    </submittedName>
</protein>
<feature type="domain" description="Leucine-rich repeat-containing N-terminal plant-type" evidence="7">
    <location>
        <begin position="28"/>
        <end position="70"/>
    </location>
</feature>
<dbReference type="AlphaFoldDB" id="A0A7J6UU98"/>
<keyword evidence="2" id="KW-0433">Leucine-rich repeat</keyword>
<dbReference type="EMBL" id="JABWDY010043161">
    <property type="protein sequence ID" value="KAF5176139.1"/>
    <property type="molecule type" value="Genomic_DNA"/>
</dbReference>
<dbReference type="SUPFAM" id="SSF52058">
    <property type="entry name" value="L domain-like"/>
    <property type="match status" value="1"/>
</dbReference>
<evidence type="ECO:0000259" key="7">
    <source>
        <dbReference type="Pfam" id="PF08263"/>
    </source>
</evidence>
<evidence type="ECO:0000256" key="4">
    <source>
        <dbReference type="ARBA" id="ARBA00022737"/>
    </source>
</evidence>
<keyword evidence="5" id="KW-0472">Membrane</keyword>
<keyword evidence="8" id="KW-0418">Kinase</keyword>